<evidence type="ECO:0000256" key="1">
    <source>
        <dbReference type="ARBA" id="ARBA00012499"/>
    </source>
</evidence>
<protein>
    <recommendedName>
        <fullName evidence="1">peptide-methionine (R)-S-oxide reductase</fullName>
        <ecNumber evidence="1">1.8.4.12</ecNumber>
    </recommendedName>
</protein>
<dbReference type="GO" id="GO:0030091">
    <property type="term" value="P:protein repair"/>
    <property type="evidence" value="ECO:0007669"/>
    <property type="project" value="InterPro"/>
</dbReference>
<reference evidence="6" key="1">
    <citation type="submission" date="2015-01" db="EMBL/GenBank/DDBJ databases">
        <title>Flavisolibacter sp./LCS9/ whole genome sequencing.</title>
        <authorList>
            <person name="Kim M.K."/>
            <person name="Srinivasan S."/>
            <person name="Lee J.-J."/>
        </authorList>
    </citation>
    <scope>NUCLEOTIDE SEQUENCE [LARGE SCALE GENOMIC DNA]</scope>
    <source>
        <strain evidence="6">LCS9</strain>
    </source>
</reference>
<keyword evidence="6" id="KW-1185">Reference proteome</keyword>
<dbReference type="SUPFAM" id="SSF51316">
    <property type="entry name" value="Mss4-like"/>
    <property type="match status" value="1"/>
</dbReference>
<dbReference type="PANTHER" id="PTHR10173">
    <property type="entry name" value="METHIONINE SULFOXIDE REDUCTASE"/>
    <property type="match status" value="1"/>
</dbReference>
<dbReference type="PROSITE" id="PS51790">
    <property type="entry name" value="MSRB"/>
    <property type="match status" value="1"/>
</dbReference>
<dbReference type="EC" id="1.8.4.12" evidence="1"/>
<dbReference type="STRING" id="1492898.SY85_12880"/>
<reference evidence="5 6" key="2">
    <citation type="journal article" date="2016" name="Int. J. Syst. Evol. Microbiol.">
        <title>Flavisolibacter tropicus sp. nov., isolated from tropical soil.</title>
        <authorList>
            <person name="Lee J.J."/>
            <person name="Kang M.S."/>
            <person name="Kim G.S."/>
            <person name="Lee C.S."/>
            <person name="Lim S."/>
            <person name="Lee J."/>
            <person name="Roh S.H."/>
            <person name="Kang H."/>
            <person name="Ha J.M."/>
            <person name="Bae S."/>
            <person name="Jung H.Y."/>
            <person name="Kim M.K."/>
        </authorList>
    </citation>
    <scope>NUCLEOTIDE SEQUENCE [LARGE SCALE GENOMIC DNA]</scope>
    <source>
        <strain evidence="5 6">LCS9</strain>
    </source>
</reference>
<sequence>MFEKKIDFSTASNKPGTYVCSRCGTPLFEAAKQFDAGCGFPSFWMHMGEQVRLNPLHTYGRERIQLLCDNCGQHLGHLFAHKQTPTQLRYCINAEAIQYREH</sequence>
<keyword evidence="2" id="KW-0560">Oxidoreductase</keyword>
<dbReference type="GO" id="GO:0005737">
    <property type="term" value="C:cytoplasm"/>
    <property type="evidence" value="ECO:0007669"/>
    <property type="project" value="TreeGrafter"/>
</dbReference>
<dbReference type="InterPro" id="IPR028427">
    <property type="entry name" value="Met_Sox_Rdtase_MsrB"/>
</dbReference>
<dbReference type="KEGG" id="fla:SY85_12880"/>
<dbReference type="OrthoDB" id="4174719at2"/>
<proteinExistence type="predicted"/>
<evidence type="ECO:0000313" key="5">
    <source>
        <dbReference type="EMBL" id="ANE51270.1"/>
    </source>
</evidence>
<dbReference type="InterPro" id="IPR011057">
    <property type="entry name" value="Mss4-like_sf"/>
</dbReference>
<organism evidence="5 6">
    <name type="scientific">Flavisolibacter tropicus</name>
    <dbReference type="NCBI Taxonomy" id="1492898"/>
    <lineage>
        <taxon>Bacteria</taxon>
        <taxon>Pseudomonadati</taxon>
        <taxon>Bacteroidota</taxon>
        <taxon>Chitinophagia</taxon>
        <taxon>Chitinophagales</taxon>
        <taxon>Chitinophagaceae</taxon>
        <taxon>Flavisolibacter</taxon>
    </lineage>
</organism>
<evidence type="ECO:0000313" key="6">
    <source>
        <dbReference type="Proteomes" id="UP000077177"/>
    </source>
</evidence>
<dbReference type="GO" id="GO:0033743">
    <property type="term" value="F:peptide-methionine (R)-S-oxide reductase activity"/>
    <property type="evidence" value="ECO:0007669"/>
    <property type="project" value="UniProtKB-EC"/>
</dbReference>
<accession>A0A172TW72</accession>
<dbReference type="Pfam" id="PF01641">
    <property type="entry name" value="SelR"/>
    <property type="match status" value="1"/>
</dbReference>
<evidence type="ECO:0000256" key="2">
    <source>
        <dbReference type="ARBA" id="ARBA00023002"/>
    </source>
</evidence>
<dbReference type="EMBL" id="CP011390">
    <property type="protein sequence ID" value="ANE51270.1"/>
    <property type="molecule type" value="Genomic_DNA"/>
</dbReference>
<evidence type="ECO:0000256" key="3">
    <source>
        <dbReference type="ARBA" id="ARBA00048488"/>
    </source>
</evidence>
<dbReference type="Gene3D" id="2.170.150.20">
    <property type="entry name" value="Peptide methionine sulfoxide reductase"/>
    <property type="match status" value="1"/>
</dbReference>
<dbReference type="GO" id="GO:0006979">
    <property type="term" value="P:response to oxidative stress"/>
    <property type="evidence" value="ECO:0007669"/>
    <property type="project" value="InterPro"/>
</dbReference>
<evidence type="ECO:0000259" key="4">
    <source>
        <dbReference type="PROSITE" id="PS51790"/>
    </source>
</evidence>
<feature type="domain" description="MsrB" evidence="4">
    <location>
        <begin position="1"/>
        <end position="102"/>
    </location>
</feature>
<dbReference type="Proteomes" id="UP000077177">
    <property type="component" value="Chromosome"/>
</dbReference>
<dbReference type="RefSeq" id="WP_066405118.1">
    <property type="nucleotide sequence ID" value="NZ_CP011390.1"/>
</dbReference>
<comment type="catalytic activity">
    <reaction evidence="3">
        <text>L-methionyl-[protein] + [thioredoxin]-disulfide + H2O = L-methionyl-(R)-S-oxide-[protein] + [thioredoxin]-dithiol</text>
        <dbReference type="Rhea" id="RHEA:24164"/>
        <dbReference type="Rhea" id="RHEA-COMP:10698"/>
        <dbReference type="Rhea" id="RHEA-COMP:10700"/>
        <dbReference type="Rhea" id="RHEA-COMP:12313"/>
        <dbReference type="Rhea" id="RHEA-COMP:12314"/>
        <dbReference type="ChEBI" id="CHEBI:15377"/>
        <dbReference type="ChEBI" id="CHEBI:16044"/>
        <dbReference type="ChEBI" id="CHEBI:29950"/>
        <dbReference type="ChEBI" id="CHEBI:45764"/>
        <dbReference type="ChEBI" id="CHEBI:50058"/>
        <dbReference type="EC" id="1.8.4.12"/>
    </reaction>
</comment>
<gene>
    <name evidence="5" type="ORF">SY85_12880</name>
</gene>
<dbReference type="AlphaFoldDB" id="A0A172TW72"/>
<dbReference type="InterPro" id="IPR002579">
    <property type="entry name" value="Met_Sox_Rdtase_MsrB_dom"/>
</dbReference>
<dbReference type="PANTHER" id="PTHR10173:SF52">
    <property type="entry name" value="METHIONINE-R-SULFOXIDE REDUCTASE B1"/>
    <property type="match status" value="1"/>
</dbReference>
<name>A0A172TW72_9BACT</name>